<dbReference type="Proteomes" id="UP000767446">
    <property type="component" value="Unassembled WGS sequence"/>
</dbReference>
<keyword evidence="4" id="KW-0574">Periplasm</keyword>
<comment type="similarity">
    <text evidence="2">Belongs to the CpxP/Spy family.</text>
</comment>
<dbReference type="EMBL" id="JADQBC010000002">
    <property type="protein sequence ID" value="MBR8826364.1"/>
    <property type="molecule type" value="Genomic_DNA"/>
</dbReference>
<evidence type="ECO:0000256" key="3">
    <source>
        <dbReference type="ARBA" id="ARBA00022729"/>
    </source>
</evidence>
<organism evidence="7 8">
    <name type="scientific">Gomphosphaeria aponina SAG 52.96 = DSM 107014</name>
    <dbReference type="NCBI Taxonomy" id="1521640"/>
    <lineage>
        <taxon>Bacteria</taxon>
        <taxon>Bacillati</taxon>
        <taxon>Cyanobacteriota</taxon>
        <taxon>Cyanophyceae</taxon>
        <taxon>Oscillatoriophycideae</taxon>
        <taxon>Chroococcales</taxon>
        <taxon>Gomphosphaeriaceae</taxon>
        <taxon>Gomphosphaeria</taxon>
    </lineage>
</organism>
<dbReference type="GO" id="GO:0030288">
    <property type="term" value="C:outer membrane-bounded periplasmic space"/>
    <property type="evidence" value="ECO:0007669"/>
    <property type="project" value="TreeGrafter"/>
</dbReference>
<dbReference type="GO" id="GO:0051082">
    <property type="term" value="F:unfolded protein binding"/>
    <property type="evidence" value="ECO:0007669"/>
    <property type="project" value="TreeGrafter"/>
</dbReference>
<proteinExistence type="inferred from homology"/>
<evidence type="ECO:0000313" key="7">
    <source>
        <dbReference type="EMBL" id="MBR8826364.1"/>
    </source>
</evidence>
<dbReference type="PANTHER" id="PTHR38102:SF1">
    <property type="entry name" value="PERIPLASMIC CHAPERONE SPY"/>
    <property type="match status" value="1"/>
</dbReference>
<dbReference type="InterPro" id="IPR012899">
    <property type="entry name" value="LTXXQ"/>
</dbReference>
<dbReference type="CDD" id="cd09916">
    <property type="entry name" value="CpxP_like"/>
    <property type="match status" value="1"/>
</dbReference>
<sequence>MKLNSLLIFTVFIPLSFGSNIVNANPLPNANIAHHQLLKENPHGDRLLEQLNLTEEQKQQMEAIRQKYQEQISQNMENLRLAQQELQQMMTATNSNDSLRAQHQEILQLRQEVDTLRFESMLELREVLTPEQRHQFASMMQQHRHSFRNPAAK</sequence>
<reference evidence="7" key="1">
    <citation type="submission" date="2021-02" db="EMBL/GenBank/DDBJ databases">
        <title>Metagenome analyses of Stigonema ocellatum DSM 106950, Chlorogloea purpurea SAG 13.99 and Gomphosphaeria aponina DSM 107014.</title>
        <authorList>
            <person name="Marter P."/>
            <person name="Huang S."/>
        </authorList>
    </citation>
    <scope>NUCLEOTIDE SEQUENCE</scope>
    <source>
        <strain evidence="7">JP213</strain>
    </source>
</reference>
<comment type="subcellular location">
    <subcellularLocation>
        <location evidence="1">Periplasm</location>
    </subcellularLocation>
</comment>
<evidence type="ECO:0000256" key="5">
    <source>
        <dbReference type="SAM" id="Coils"/>
    </source>
</evidence>
<comment type="caution">
    <text evidence="7">The sequence shown here is derived from an EMBL/GenBank/DDBJ whole genome shotgun (WGS) entry which is preliminary data.</text>
</comment>
<accession>A0A941JKT7</accession>
<dbReference type="InterPro" id="IPR052211">
    <property type="entry name" value="Cpx_auxiliary_protein"/>
</dbReference>
<evidence type="ECO:0000256" key="2">
    <source>
        <dbReference type="ARBA" id="ARBA00008441"/>
    </source>
</evidence>
<name>A0A941JKT7_9CHRO</name>
<evidence type="ECO:0000256" key="4">
    <source>
        <dbReference type="ARBA" id="ARBA00022764"/>
    </source>
</evidence>
<dbReference type="Pfam" id="PF07813">
    <property type="entry name" value="LTXXQ"/>
    <property type="match status" value="1"/>
</dbReference>
<feature type="signal peptide" evidence="6">
    <location>
        <begin position="1"/>
        <end position="24"/>
    </location>
</feature>
<evidence type="ECO:0000313" key="8">
    <source>
        <dbReference type="Proteomes" id="UP000767446"/>
    </source>
</evidence>
<keyword evidence="3 6" id="KW-0732">Signal</keyword>
<evidence type="ECO:0000256" key="1">
    <source>
        <dbReference type="ARBA" id="ARBA00004418"/>
    </source>
</evidence>
<evidence type="ECO:0000256" key="6">
    <source>
        <dbReference type="SAM" id="SignalP"/>
    </source>
</evidence>
<feature type="coiled-coil region" evidence="5">
    <location>
        <begin position="44"/>
        <end position="119"/>
    </location>
</feature>
<dbReference type="Gene3D" id="1.20.120.1490">
    <property type="match status" value="1"/>
</dbReference>
<gene>
    <name evidence="7" type="ORF">DSM107014_00420</name>
</gene>
<dbReference type="PANTHER" id="PTHR38102">
    <property type="entry name" value="PERIPLASMIC CHAPERONE SPY"/>
    <property type="match status" value="1"/>
</dbReference>
<feature type="chain" id="PRO_5037236507" evidence="6">
    <location>
        <begin position="25"/>
        <end position="153"/>
    </location>
</feature>
<dbReference type="AlphaFoldDB" id="A0A941JKT7"/>
<keyword evidence="5" id="KW-0175">Coiled coil</keyword>
<protein>
    <submittedName>
        <fullName evidence="7">Spy/CpxP family protein refolding chaperone</fullName>
    </submittedName>
</protein>